<dbReference type="EMBL" id="AP024928">
    <property type="protein sequence ID" value="BCZ88187.1"/>
    <property type="molecule type" value="Genomic_DNA"/>
</dbReference>
<dbReference type="AlphaFoldDB" id="A0AAD1KYC9"/>
<evidence type="ECO:0000313" key="2">
    <source>
        <dbReference type="Proteomes" id="UP000825379"/>
    </source>
</evidence>
<organism evidence="1 2">
    <name type="scientific">Thermus thermophilus</name>
    <dbReference type="NCBI Taxonomy" id="274"/>
    <lineage>
        <taxon>Bacteria</taxon>
        <taxon>Thermotogati</taxon>
        <taxon>Deinococcota</taxon>
        <taxon>Deinococci</taxon>
        <taxon>Thermales</taxon>
        <taxon>Thermaceae</taxon>
        <taxon>Thermus</taxon>
    </lineage>
</organism>
<reference evidence="1" key="1">
    <citation type="submission" date="2021-07" db="EMBL/GenBank/DDBJ databases">
        <title>Complete genome sequences of four Thermus thermophilus strains isolated from Arima Hot Spring in Japan.</title>
        <authorList>
            <person name="Tomariguchi N."/>
            <person name="Ueno Y."/>
            <person name="Miyazaki K."/>
        </authorList>
    </citation>
    <scope>NUCLEOTIDE SEQUENCE</scope>
    <source>
        <strain evidence="1">AA1-1</strain>
        <plasmid evidence="1">pAA1-1c</plasmid>
    </source>
</reference>
<evidence type="ECO:0000313" key="1">
    <source>
        <dbReference type="EMBL" id="BCZ88187.1"/>
    </source>
</evidence>
<dbReference type="PROSITE" id="PS51257">
    <property type="entry name" value="PROKAR_LIPOPROTEIN"/>
    <property type="match status" value="1"/>
</dbReference>
<protein>
    <recommendedName>
        <fullName evidence="3">Lipoprotein</fullName>
    </recommendedName>
</protein>
<dbReference type="RefSeq" id="WP_223969431.1">
    <property type="nucleotide sequence ID" value="NZ_AP024928.1"/>
</dbReference>
<accession>A0AAD1KYC9</accession>
<name>A0AAD1KYC9_THETH</name>
<gene>
    <name evidence="1" type="ORF">TthAA11_23690</name>
</gene>
<dbReference type="Proteomes" id="UP000825379">
    <property type="component" value="Plasmid pAA1-1c"/>
</dbReference>
<evidence type="ECO:0008006" key="3">
    <source>
        <dbReference type="Google" id="ProtNLM"/>
    </source>
</evidence>
<proteinExistence type="predicted"/>
<sequence>MRFLGAILLILLSACEAPVAEHREEVPLRLFRWEGKSPRVEVLPAEPLRVEVRLYRAGRELSAHLRALGGLEAEGDLALVLEEGGRAVAEAFGEGRTVRGRAAFLRAAGRARGPVCAFWLVSLSPDPFREEALEVRSYEASGRLCEEER</sequence>
<geneLocation type="plasmid" evidence="1 2">
    <name>pAA1-1c</name>
</geneLocation>
<keyword evidence="1" id="KW-0614">Plasmid</keyword>